<organism evidence="1 2">
    <name type="scientific">Meloidogyne javanica</name>
    <name type="common">Root-knot nematode worm</name>
    <dbReference type="NCBI Taxonomy" id="6303"/>
    <lineage>
        <taxon>Eukaryota</taxon>
        <taxon>Metazoa</taxon>
        <taxon>Ecdysozoa</taxon>
        <taxon>Nematoda</taxon>
        <taxon>Chromadorea</taxon>
        <taxon>Rhabditida</taxon>
        <taxon>Tylenchina</taxon>
        <taxon>Tylenchomorpha</taxon>
        <taxon>Tylenchoidea</taxon>
        <taxon>Meloidogynidae</taxon>
        <taxon>Meloidogyninae</taxon>
        <taxon>Meloidogyne</taxon>
        <taxon>Meloidogyne incognita group</taxon>
    </lineage>
</organism>
<dbReference type="GO" id="GO:0005975">
    <property type="term" value="P:carbohydrate metabolic process"/>
    <property type="evidence" value="ECO:0007669"/>
    <property type="project" value="InterPro"/>
</dbReference>
<dbReference type="WBParaSite" id="scaffold4990_cov240.g8925">
    <property type="protein sequence ID" value="scaffold4990_cov240.g8925"/>
    <property type="gene ID" value="scaffold4990_cov240.g8925"/>
</dbReference>
<dbReference type="PANTHER" id="PTHR42899:SF1">
    <property type="entry name" value="SPERMATOGENESIS-ASSOCIATED PROTEIN 20"/>
    <property type="match status" value="1"/>
</dbReference>
<reference evidence="2" key="1">
    <citation type="submission" date="2022-11" db="UniProtKB">
        <authorList>
            <consortium name="WormBaseParasite"/>
        </authorList>
    </citation>
    <scope>IDENTIFICATION</scope>
</reference>
<dbReference type="InterPro" id="IPR024705">
    <property type="entry name" value="Ssp411"/>
</dbReference>
<sequence length="136" mass="15593">MAFSDDYAFLIEALIDLYSLNFDENLIKWAEQLQNKMDILFFDSTNNSGYFTSRAGDQSIFARIVDEQDGAEPCSTSIAISNLLRLSSLLDSKEFKQRAESVFLSNTWTERLNKFPFVVPKLLLPLYSLTNPQFQV</sequence>
<proteinExistence type="predicted"/>
<evidence type="ECO:0000313" key="1">
    <source>
        <dbReference type="Proteomes" id="UP000887561"/>
    </source>
</evidence>
<name>A0A915MTZ6_MELJA</name>
<dbReference type="InterPro" id="IPR008928">
    <property type="entry name" value="6-hairpin_glycosidase_sf"/>
</dbReference>
<dbReference type="PANTHER" id="PTHR42899">
    <property type="entry name" value="SPERMATOGENESIS-ASSOCIATED PROTEIN 20"/>
    <property type="match status" value="1"/>
</dbReference>
<dbReference type="Proteomes" id="UP000887561">
    <property type="component" value="Unplaced"/>
</dbReference>
<protein>
    <submittedName>
        <fullName evidence="2">Alpha-1,2-Mannosidase</fullName>
    </submittedName>
</protein>
<dbReference type="SUPFAM" id="SSF48208">
    <property type="entry name" value="Six-hairpin glycosidases"/>
    <property type="match status" value="1"/>
</dbReference>
<accession>A0A915MTZ6</accession>
<keyword evidence="1" id="KW-1185">Reference proteome</keyword>
<evidence type="ECO:0000313" key="2">
    <source>
        <dbReference type="WBParaSite" id="scaffold4990_cov240.g8925"/>
    </source>
</evidence>
<dbReference type="AlphaFoldDB" id="A0A915MTZ6"/>